<comment type="caution">
    <text evidence="2">The sequence shown here is derived from an EMBL/GenBank/DDBJ whole genome shotgun (WGS) entry which is preliminary data.</text>
</comment>
<name>A0ABQ5BTR5_9ASTR</name>
<reference evidence="2" key="1">
    <citation type="journal article" date="2022" name="Int. J. Mol. Sci.">
        <title>Draft Genome of Tanacetum Coccineum: Genomic Comparison of Closely Related Tanacetum-Family Plants.</title>
        <authorList>
            <person name="Yamashiro T."/>
            <person name="Shiraishi A."/>
            <person name="Nakayama K."/>
            <person name="Satake H."/>
        </authorList>
    </citation>
    <scope>NUCLEOTIDE SEQUENCE</scope>
</reference>
<accession>A0ABQ5BTR5</accession>
<reference evidence="2" key="2">
    <citation type="submission" date="2022-01" db="EMBL/GenBank/DDBJ databases">
        <authorList>
            <person name="Yamashiro T."/>
            <person name="Shiraishi A."/>
            <person name="Satake H."/>
            <person name="Nakayama K."/>
        </authorList>
    </citation>
    <scope>NUCLEOTIDE SEQUENCE</scope>
</reference>
<organism evidence="2 3">
    <name type="scientific">Tanacetum coccineum</name>
    <dbReference type="NCBI Taxonomy" id="301880"/>
    <lineage>
        <taxon>Eukaryota</taxon>
        <taxon>Viridiplantae</taxon>
        <taxon>Streptophyta</taxon>
        <taxon>Embryophyta</taxon>
        <taxon>Tracheophyta</taxon>
        <taxon>Spermatophyta</taxon>
        <taxon>Magnoliopsida</taxon>
        <taxon>eudicotyledons</taxon>
        <taxon>Gunneridae</taxon>
        <taxon>Pentapetalae</taxon>
        <taxon>asterids</taxon>
        <taxon>campanulids</taxon>
        <taxon>Asterales</taxon>
        <taxon>Asteraceae</taxon>
        <taxon>Asteroideae</taxon>
        <taxon>Anthemideae</taxon>
        <taxon>Anthemidinae</taxon>
        <taxon>Tanacetum</taxon>
    </lineage>
</organism>
<evidence type="ECO:0000313" key="3">
    <source>
        <dbReference type="Proteomes" id="UP001151760"/>
    </source>
</evidence>
<sequence length="385" mass="42853">MDSIKPRVLATGRYAIDVEPIPPHNRNNKEVHLDYLKHLKENVETLHEIVEEAKVERPLDSSLAFACLYTKHSQELLEYVIDTCPNAANPLTRKKQVTFEDQCETSNSNTHKRIEQLNIQKTNVPVPPSTGLSKLMAPVQLSTGLVPTFLTPGQISSGLVPNPNQFSPTPAVPVPVNSTGTPSSTTIDQDAPSPSHLPSSLALQSPSLHQGVVAGSTIIEDNPFAHVDNNVFASKPSSKAPHLGMLVQRITSWSAQPQHHLGKSSKEHPLDNVIWQSSRPYPPENTYKLMLVLLSTVMFSEKQGSLVAKDIDKRSKNMTIYQMDVKTAFLNAVEEEVNVLFNQQAPRAWYDTLSQFLLDNKFSKGAVERRLIHSENRANIFFLFK</sequence>
<dbReference type="EMBL" id="BQNB010013623">
    <property type="protein sequence ID" value="GJT18246.1"/>
    <property type="molecule type" value="Genomic_DNA"/>
</dbReference>
<feature type="compositionally biased region" description="Low complexity" evidence="1">
    <location>
        <begin position="191"/>
        <end position="201"/>
    </location>
</feature>
<evidence type="ECO:0000256" key="1">
    <source>
        <dbReference type="SAM" id="MobiDB-lite"/>
    </source>
</evidence>
<proteinExistence type="predicted"/>
<evidence type="ECO:0000313" key="2">
    <source>
        <dbReference type="EMBL" id="GJT18246.1"/>
    </source>
</evidence>
<gene>
    <name evidence="2" type="ORF">Tco_0876952</name>
</gene>
<keyword evidence="3" id="KW-1185">Reference proteome</keyword>
<evidence type="ECO:0008006" key="4">
    <source>
        <dbReference type="Google" id="ProtNLM"/>
    </source>
</evidence>
<feature type="compositionally biased region" description="Polar residues" evidence="1">
    <location>
        <begin position="176"/>
        <end position="188"/>
    </location>
</feature>
<feature type="region of interest" description="Disordered" evidence="1">
    <location>
        <begin position="160"/>
        <end position="201"/>
    </location>
</feature>
<dbReference type="Proteomes" id="UP001151760">
    <property type="component" value="Unassembled WGS sequence"/>
</dbReference>
<protein>
    <recommendedName>
        <fullName evidence="4">Reverse transcriptase Ty1/copia-type domain-containing protein</fullName>
    </recommendedName>
</protein>